<sequence length="92" mass="9730">MLISEIIVRDHVRLCGVQGKGGIVSDRECLSPQGDHDDDDDVSGCDVGVDSGDANCDGTLAVVVTPVFLHITDRVVVVDGDFFCKNVDVGVK</sequence>
<protein>
    <submittedName>
        <fullName evidence="1">Uncharacterized protein</fullName>
    </submittedName>
</protein>
<organism evidence="1 2">
    <name type="scientific">Octopus vulgaris</name>
    <name type="common">Common octopus</name>
    <dbReference type="NCBI Taxonomy" id="6645"/>
    <lineage>
        <taxon>Eukaryota</taxon>
        <taxon>Metazoa</taxon>
        <taxon>Spiralia</taxon>
        <taxon>Lophotrochozoa</taxon>
        <taxon>Mollusca</taxon>
        <taxon>Cephalopoda</taxon>
        <taxon>Coleoidea</taxon>
        <taxon>Octopodiformes</taxon>
        <taxon>Octopoda</taxon>
        <taxon>Incirrata</taxon>
        <taxon>Octopodidae</taxon>
        <taxon>Octopus</taxon>
    </lineage>
</organism>
<gene>
    <name evidence="1" type="ORF">OCTVUL_1B018908</name>
</gene>
<name>A0AA36B4I5_OCTVU</name>
<evidence type="ECO:0000313" key="1">
    <source>
        <dbReference type="EMBL" id="CAI9726512.1"/>
    </source>
</evidence>
<evidence type="ECO:0000313" key="2">
    <source>
        <dbReference type="Proteomes" id="UP001162480"/>
    </source>
</evidence>
<dbReference type="Proteomes" id="UP001162480">
    <property type="component" value="Chromosome 8"/>
</dbReference>
<proteinExistence type="predicted"/>
<keyword evidence="2" id="KW-1185">Reference proteome</keyword>
<dbReference type="EMBL" id="OX597821">
    <property type="protein sequence ID" value="CAI9726512.1"/>
    <property type="molecule type" value="Genomic_DNA"/>
</dbReference>
<dbReference type="AlphaFoldDB" id="A0AA36B4I5"/>
<reference evidence="1" key="1">
    <citation type="submission" date="2023-08" db="EMBL/GenBank/DDBJ databases">
        <authorList>
            <person name="Alioto T."/>
            <person name="Alioto T."/>
            <person name="Gomez Garrido J."/>
        </authorList>
    </citation>
    <scope>NUCLEOTIDE SEQUENCE</scope>
</reference>
<accession>A0AA36B4I5</accession>